<accession>A0A317FFI5</accession>
<keyword evidence="2" id="KW-1185">Reference proteome</keyword>
<name>A0A317FFI5_9PROT</name>
<reference evidence="2" key="1">
    <citation type="submission" date="2018-05" db="EMBL/GenBank/DDBJ databases">
        <authorList>
            <person name="Du Z."/>
            <person name="Wang X."/>
        </authorList>
    </citation>
    <scope>NUCLEOTIDE SEQUENCE [LARGE SCALE GENOMIC DNA]</scope>
    <source>
        <strain evidence="2">CQN31</strain>
    </source>
</reference>
<evidence type="ECO:0000313" key="2">
    <source>
        <dbReference type="Proteomes" id="UP000245765"/>
    </source>
</evidence>
<dbReference type="Pfam" id="PF07704">
    <property type="entry name" value="PSK_trans_fac"/>
    <property type="match status" value="1"/>
</dbReference>
<evidence type="ECO:0000313" key="1">
    <source>
        <dbReference type="EMBL" id="PWS37834.1"/>
    </source>
</evidence>
<dbReference type="InterPro" id="IPR011660">
    <property type="entry name" value="VapB-like"/>
</dbReference>
<organism evidence="1 2">
    <name type="scientific">Falsiroseomonas bella</name>
    <dbReference type="NCBI Taxonomy" id="2184016"/>
    <lineage>
        <taxon>Bacteria</taxon>
        <taxon>Pseudomonadati</taxon>
        <taxon>Pseudomonadota</taxon>
        <taxon>Alphaproteobacteria</taxon>
        <taxon>Acetobacterales</taxon>
        <taxon>Roseomonadaceae</taxon>
        <taxon>Falsiroseomonas</taxon>
    </lineage>
</organism>
<dbReference type="EMBL" id="QGNA01000001">
    <property type="protein sequence ID" value="PWS37834.1"/>
    <property type="molecule type" value="Genomic_DNA"/>
</dbReference>
<evidence type="ECO:0008006" key="3">
    <source>
        <dbReference type="Google" id="ProtNLM"/>
    </source>
</evidence>
<comment type="caution">
    <text evidence="1">The sequence shown here is derived from an EMBL/GenBank/DDBJ whole genome shotgun (WGS) entry which is preliminary data.</text>
</comment>
<dbReference type="OrthoDB" id="7998884at2"/>
<dbReference type="AlphaFoldDB" id="A0A317FFI5"/>
<dbReference type="Proteomes" id="UP000245765">
    <property type="component" value="Unassembled WGS sequence"/>
</dbReference>
<protein>
    <recommendedName>
        <fullName evidence="3">Transcription factor</fullName>
    </recommendedName>
</protein>
<sequence length="93" mass="10416">MGQLNIKSDRADELVTRLVALTGESKTQAVVTALRERLARVEQEKGARPGRHPDYEKRLKIIREAADAISAMIPPHLRTSDHSDLYDENGLPK</sequence>
<dbReference type="RefSeq" id="WP_109868456.1">
    <property type="nucleotide sequence ID" value="NZ_QGNA01000001.1"/>
</dbReference>
<proteinExistence type="predicted"/>
<gene>
    <name evidence="1" type="ORF">DFH01_00505</name>
</gene>